<comment type="caution">
    <text evidence="1">The sequence shown here is derived from an EMBL/GenBank/DDBJ whole genome shotgun (WGS) entry which is preliminary data.</text>
</comment>
<proteinExistence type="predicted"/>
<keyword evidence="2" id="KW-1185">Reference proteome</keyword>
<reference evidence="1 2" key="1">
    <citation type="submission" date="2020-06" db="EMBL/GenBank/DDBJ databases">
        <title>WGS assembly of Ceratodon purpureus strain R40.</title>
        <authorList>
            <person name="Carey S.B."/>
            <person name="Jenkins J."/>
            <person name="Shu S."/>
            <person name="Lovell J.T."/>
            <person name="Sreedasyam A."/>
            <person name="Maumus F."/>
            <person name="Tiley G.P."/>
            <person name="Fernandez-Pozo N."/>
            <person name="Barry K."/>
            <person name="Chen C."/>
            <person name="Wang M."/>
            <person name="Lipzen A."/>
            <person name="Daum C."/>
            <person name="Saski C.A."/>
            <person name="Payton A.C."/>
            <person name="Mcbreen J.C."/>
            <person name="Conrad R.E."/>
            <person name="Kollar L.M."/>
            <person name="Olsson S."/>
            <person name="Huttunen S."/>
            <person name="Landis J.B."/>
            <person name="Wickett N.J."/>
            <person name="Johnson M.G."/>
            <person name="Rensing S.A."/>
            <person name="Grimwood J."/>
            <person name="Schmutz J."/>
            <person name="Mcdaniel S.F."/>
        </authorList>
    </citation>
    <scope>NUCLEOTIDE SEQUENCE [LARGE SCALE GENOMIC DNA]</scope>
    <source>
        <strain evidence="1 2">R40</strain>
    </source>
</reference>
<dbReference type="AlphaFoldDB" id="A0A8T0HJX5"/>
<dbReference type="Proteomes" id="UP000822688">
    <property type="component" value="Chromosome 6"/>
</dbReference>
<evidence type="ECO:0000313" key="2">
    <source>
        <dbReference type="Proteomes" id="UP000822688"/>
    </source>
</evidence>
<accession>A0A8T0HJX5</accession>
<evidence type="ECO:0000313" key="1">
    <source>
        <dbReference type="EMBL" id="KAG0571099.1"/>
    </source>
</evidence>
<name>A0A8T0HJX5_CERPU</name>
<organism evidence="1 2">
    <name type="scientific">Ceratodon purpureus</name>
    <name type="common">Fire moss</name>
    <name type="synonym">Dicranum purpureum</name>
    <dbReference type="NCBI Taxonomy" id="3225"/>
    <lineage>
        <taxon>Eukaryota</taxon>
        <taxon>Viridiplantae</taxon>
        <taxon>Streptophyta</taxon>
        <taxon>Embryophyta</taxon>
        <taxon>Bryophyta</taxon>
        <taxon>Bryophytina</taxon>
        <taxon>Bryopsida</taxon>
        <taxon>Dicranidae</taxon>
        <taxon>Pseudoditrichales</taxon>
        <taxon>Ditrichaceae</taxon>
        <taxon>Ceratodon</taxon>
    </lineage>
</organism>
<sequence>MRFSNVKIQQLFICITGVDKSSKQQAVDCGNSTAIHESASRSSRQFQLREQARTLQNVMLMQESVLHAEEEGDYWTGFRNQRPGSPLGYALAVDCTAAKMIESLIERCKLFHSASLMHREECTELVATLESLHEVLQAIQGSTCLNRYMEVLLEIQLYSSKAYAYVEKLCFKKMDTTLRLPAQCKVQAKLNDFANRFFNQKAKLCEEYERSTNNLQFLSPTKKRLSFGVTTYLVPVYNIAKSLYKKKHVIIPLTELEGNSGYNVELSYPRTWWSKRVAVSSKIESCDRGYSQILQAERVKHKKGSWGWDEAQHTVQITYQNLVVANVASRSGTLLTYNCKHAEDHKKFFVKTQLYRTSIHIVGWSRIDPDLQRLSITGMKDENSVYYKCFVKGNGKEVLAIYRYHREQFGKSDGLLHIVGRGNQPGLRHLLVSILSTLGFSSAV</sequence>
<protein>
    <submittedName>
        <fullName evidence="1">Uncharacterized protein</fullName>
    </submittedName>
</protein>
<dbReference type="EMBL" id="CM026427">
    <property type="protein sequence ID" value="KAG0571099.1"/>
    <property type="molecule type" value="Genomic_DNA"/>
</dbReference>
<gene>
    <name evidence="1" type="ORF">KC19_6G211000</name>
</gene>